<accession>A0A195BFX4</accession>
<dbReference type="Proteomes" id="UP000078540">
    <property type="component" value="Unassembled WGS sequence"/>
</dbReference>
<evidence type="ECO:0000313" key="2">
    <source>
        <dbReference type="Proteomes" id="UP000078540"/>
    </source>
</evidence>
<dbReference type="EMBL" id="KQ976500">
    <property type="protein sequence ID" value="KYM83082.1"/>
    <property type="molecule type" value="Genomic_DNA"/>
</dbReference>
<dbReference type="InterPro" id="IPR036734">
    <property type="entry name" value="Neur_chan_lig-bd_sf"/>
</dbReference>
<reference evidence="1 2" key="1">
    <citation type="submission" date="2015-09" db="EMBL/GenBank/DDBJ databases">
        <title>Atta colombica WGS genome.</title>
        <authorList>
            <person name="Nygaard S."/>
            <person name="Hu H."/>
            <person name="Boomsma J."/>
            <person name="Zhang G."/>
        </authorList>
    </citation>
    <scope>NUCLEOTIDE SEQUENCE [LARGE SCALE GENOMIC DNA]</scope>
    <source>
        <strain evidence="1">Treedump-2</strain>
        <tissue evidence="1">Whole body</tissue>
    </source>
</reference>
<proteinExistence type="predicted"/>
<name>A0A195BFX4_9HYME</name>
<dbReference type="GO" id="GO:0016020">
    <property type="term" value="C:membrane"/>
    <property type="evidence" value="ECO:0007669"/>
    <property type="project" value="InterPro"/>
</dbReference>
<evidence type="ECO:0000313" key="1">
    <source>
        <dbReference type="EMBL" id="KYM83082.1"/>
    </source>
</evidence>
<protein>
    <submittedName>
        <fullName evidence="1">Gamma-aminobutyric acid receptor alpha-like protein</fullName>
    </submittedName>
</protein>
<dbReference type="GO" id="GO:0005230">
    <property type="term" value="F:extracellular ligand-gated monoatomic ion channel activity"/>
    <property type="evidence" value="ECO:0007669"/>
    <property type="project" value="InterPro"/>
</dbReference>
<organism evidence="1 2">
    <name type="scientific">Atta colombica</name>
    <dbReference type="NCBI Taxonomy" id="520822"/>
    <lineage>
        <taxon>Eukaryota</taxon>
        <taxon>Metazoa</taxon>
        <taxon>Ecdysozoa</taxon>
        <taxon>Arthropoda</taxon>
        <taxon>Hexapoda</taxon>
        <taxon>Insecta</taxon>
        <taxon>Pterygota</taxon>
        <taxon>Neoptera</taxon>
        <taxon>Endopterygota</taxon>
        <taxon>Hymenoptera</taxon>
        <taxon>Apocrita</taxon>
        <taxon>Aculeata</taxon>
        <taxon>Formicoidea</taxon>
        <taxon>Formicidae</taxon>
        <taxon>Myrmicinae</taxon>
        <taxon>Atta</taxon>
    </lineage>
</organism>
<dbReference type="AlphaFoldDB" id="A0A195BFX4"/>
<sequence length="100" mass="11162">MDKYHYYAFETNTTSDIATTSSSESLESTLTIGSRMPRATLNDVVSKNITMVLENLLMNYENSQLPTHGKGVPTVVKTNILIRSMGPVSELDMVRFEISQ</sequence>
<gene>
    <name evidence="1" type="ORF">ALC53_06348</name>
</gene>
<dbReference type="SUPFAM" id="SSF63712">
    <property type="entry name" value="Nicotinic receptor ligand binding domain-like"/>
    <property type="match status" value="1"/>
</dbReference>
<keyword evidence="1" id="KW-0675">Receptor</keyword>
<dbReference type="STRING" id="520822.A0A195BFX4"/>
<keyword evidence="2" id="KW-1185">Reference proteome</keyword>